<feature type="transmembrane region" description="Helical" evidence="7">
    <location>
        <begin position="76"/>
        <end position="96"/>
    </location>
</feature>
<keyword evidence="5 7" id="KW-1133">Transmembrane helix</keyword>
<dbReference type="SUPFAM" id="SSF103473">
    <property type="entry name" value="MFS general substrate transporter"/>
    <property type="match status" value="1"/>
</dbReference>
<dbReference type="InterPro" id="IPR036259">
    <property type="entry name" value="MFS_trans_sf"/>
</dbReference>
<dbReference type="Proteomes" id="UP000249645">
    <property type="component" value="Unassembled WGS sequence"/>
</dbReference>
<evidence type="ECO:0000256" key="2">
    <source>
        <dbReference type="ARBA" id="ARBA00022448"/>
    </source>
</evidence>
<feature type="non-terminal residue" evidence="9">
    <location>
        <position position="1"/>
    </location>
</feature>
<dbReference type="EMBL" id="QFOI01000511">
    <property type="protein sequence ID" value="PZP41518.1"/>
    <property type="molecule type" value="Genomic_DNA"/>
</dbReference>
<feature type="transmembrane region" description="Helical" evidence="7">
    <location>
        <begin position="165"/>
        <end position="185"/>
    </location>
</feature>
<feature type="domain" description="Major facilitator superfamily (MFS) profile" evidence="8">
    <location>
        <begin position="129"/>
        <end position="312"/>
    </location>
</feature>
<dbReference type="InterPro" id="IPR010290">
    <property type="entry name" value="TM_effector"/>
</dbReference>
<keyword evidence="3" id="KW-1003">Cell membrane</keyword>
<feature type="transmembrane region" description="Helical" evidence="7">
    <location>
        <begin position="254"/>
        <end position="275"/>
    </location>
</feature>
<accession>A0A2W5EER3</accession>
<evidence type="ECO:0000256" key="3">
    <source>
        <dbReference type="ARBA" id="ARBA00022475"/>
    </source>
</evidence>
<evidence type="ECO:0000259" key="8">
    <source>
        <dbReference type="PROSITE" id="PS50850"/>
    </source>
</evidence>
<keyword evidence="6 7" id="KW-0472">Membrane</keyword>
<feature type="transmembrane region" description="Helical" evidence="7">
    <location>
        <begin position="287"/>
        <end position="304"/>
    </location>
</feature>
<proteinExistence type="predicted"/>
<evidence type="ECO:0000256" key="6">
    <source>
        <dbReference type="ARBA" id="ARBA00023136"/>
    </source>
</evidence>
<evidence type="ECO:0000256" key="5">
    <source>
        <dbReference type="ARBA" id="ARBA00022989"/>
    </source>
</evidence>
<evidence type="ECO:0000313" key="10">
    <source>
        <dbReference type="Proteomes" id="UP000249645"/>
    </source>
</evidence>
<keyword evidence="4 7" id="KW-0812">Transmembrane</keyword>
<sequence length="312" mass="34054">LTLIYHSGFHPIWLMLILSTVLGIANAYDVPTRQAMVNSIITNNDDLPSAIAMNSSLNNITRLAGPALAGIVLAKYGATICFGINTISFLAVIFCINKMVLPKYIPTKNRSNPWTDFKDGINYTRENTEIKTTLYLSAIISLLVATYNTLQPYFAKVVFSGDASIYGYINAATGLGALASTLFIASQKNGSKLKSILFNNLLLLGAGLIIMSFTRHLPSFLFMAFVCGFGTMSTVPICNTIIQMTSSEEMRGRVVGFFAMSTLGTLPLGSLFIGWLARNIGAQNCQLAQGIVCILITFSFYKFLRPKSKMLQ</sequence>
<evidence type="ECO:0000256" key="4">
    <source>
        <dbReference type="ARBA" id="ARBA00022692"/>
    </source>
</evidence>
<dbReference type="PANTHER" id="PTHR23513:SF11">
    <property type="entry name" value="STAPHYLOFERRIN A TRANSPORTER"/>
    <property type="match status" value="1"/>
</dbReference>
<dbReference type="Pfam" id="PF05977">
    <property type="entry name" value="MFS_3"/>
    <property type="match status" value="1"/>
</dbReference>
<dbReference type="GO" id="GO:0022857">
    <property type="term" value="F:transmembrane transporter activity"/>
    <property type="evidence" value="ECO:0007669"/>
    <property type="project" value="InterPro"/>
</dbReference>
<feature type="transmembrane region" description="Helical" evidence="7">
    <location>
        <begin position="220"/>
        <end position="242"/>
    </location>
</feature>
<reference evidence="9 10" key="1">
    <citation type="submission" date="2017-11" db="EMBL/GenBank/DDBJ databases">
        <title>Infants hospitalized years apart are colonized by the same room-sourced microbial strains.</title>
        <authorList>
            <person name="Brooks B."/>
            <person name="Olm M.R."/>
            <person name="Firek B.A."/>
            <person name="Baker R."/>
            <person name="Thomas B.C."/>
            <person name="Morowitz M.J."/>
            <person name="Banfield J.F."/>
        </authorList>
    </citation>
    <scope>NUCLEOTIDE SEQUENCE [LARGE SCALE GENOMIC DNA]</scope>
    <source>
        <strain evidence="9">S2_009_000_R2_76</strain>
    </source>
</reference>
<comment type="caution">
    <text evidence="9">The sequence shown here is derived from an EMBL/GenBank/DDBJ whole genome shotgun (WGS) entry which is preliminary data.</text>
</comment>
<dbReference type="PANTHER" id="PTHR23513">
    <property type="entry name" value="INTEGRAL MEMBRANE EFFLUX PROTEIN-RELATED"/>
    <property type="match status" value="1"/>
</dbReference>
<feature type="transmembrane region" description="Helical" evidence="7">
    <location>
        <begin position="197"/>
        <end position="214"/>
    </location>
</feature>
<dbReference type="CDD" id="cd06173">
    <property type="entry name" value="MFS_MefA_like"/>
    <property type="match status" value="1"/>
</dbReference>
<dbReference type="Gene3D" id="1.20.1250.20">
    <property type="entry name" value="MFS general substrate transporter like domains"/>
    <property type="match status" value="1"/>
</dbReference>
<organism evidence="9 10">
    <name type="scientific">Pseudopedobacter saltans</name>
    <dbReference type="NCBI Taxonomy" id="151895"/>
    <lineage>
        <taxon>Bacteria</taxon>
        <taxon>Pseudomonadati</taxon>
        <taxon>Bacteroidota</taxon>
        <taxon>Sphingobacteriia</taxon>
        <taxon>Sphingobacteriales</taxon>
        <taxon>Sphingobacteriaceae</taxon>
        <taxon>Pseudopedobacter</taxon>
    </lineage>
</organism>
<feature type="transmembrane region" description="Helical" evidence="7">
    <location>
        <begin position="134"/>
        <end position="153"/>
    </location>
</feature>
<name>A0A2W5EER3_9SPHI</name>
<feature type="transmembrane region" description="Helical" evidence="7">
    <location>
        <begin position="12"/>
        <end position="28"/>
    </location>
</feature>
<dbReference type="GO" id="GO:0005886">
    <property type="term" value="C:plasma membrane"/>
    <property type="evidence" value="ECO:0007669"/>
    <property type="project" value="UniProtKB-SubCell"/>
</dbReference>
<comment type="subcellular location">
    <subcellularLocation>
        <location evidence="1">Cell membrane</location>
        <topology evidence="1">Multi-pass membrane protein</topology>
    </subcellularLocation>
</comment>
<evidence type="ECO:0000256" key="7">
    <source>
        <dbReference type="SAM" id="Phobius"/>
    </source>
</evidence>
<dbReference type="InterPro" id="IPR020846">
    <property type="entry name" value="MFS_dom"/>
</dbReference>
<protein>
    <submittedName>
        <fullName evidence="9">MFS transporter</fullName>
    </submittedName>
</protein>
<gene>
    <name evidence="9" type="ORF">DI598_18130</name>
</gene>
<dbReference type="PROSITE" id="PS50850">
    <property type="entry name" value="MFS"/>
    <property type="match status" value="1"/>
</dbReference>
<keyword evidence="2" id="KW-0813">Transport</keyword>
<evidence type="ECO:0000256" key="1">
    <source>
        <dbReference type="ARBA" id="ARBA00004651"/>
    </source>
</evidence>
<evidence type="ECO:0000313" key="9">
    <source>
        <dbReference type="EMBL" id="PZP41518.1"/>
    </source>
</evidence>
<dbReference type="AlphaFoldDB" id="A0A2W5EER3"/>